<dbReference type="SUPFAM" id="SSF52540">
    <property type="entry name" value="P-loop containing nucleoside triphosphate hydrolases"/>
    <property type="match status" value="1"/>
</dbReference>
<feature type="domain" description="ABC transporter" evidence="5">
    <location>
        <begin position="8"/>
        <end position="237"/>
    </location>
</feature>
<dbReference type="Proteomes" id="UP000464178">
    <property type="component" value="Chromosome"/>
</dbReference>
<dbReference type="GO" id="GO:0005886">
    <property type="term" value="C:plasma membrane"/>
    <property type="evidence" value="ECO:0007669"/>
    <property type="project" value="TreeGrafter"/>
</dbReference>
<dbReference type="KEGG" id="gms:SOIL9_30000"/>
<comment type="similarity">
    <text evidence="4">Belongs to the ABC transporter superfamily. Macrolide exporter (TC 3.A.1.122) family.</text>
</comment>
<keyword evidence="3 6" id="KW-0067">ATP-binding</keyword>
<name>A0A6P2D3P0_9BACT</name>
<dbReference type="InterPro" id="IPR027417">
    <property type="entry name" value="P-loop_NTPase"/>
</dbReference>
<evidence type="ECO:0000259" key="5">
    <source>
        <dbReference type="PROSITE" id="PS50893"/>
    </source>
</evidence>
<dbReference type="InterPro" id="IPR017871">
    <property type="entry name" value="ABC_transporter-like_CS"/>
</dbReference>
<sequence length="237" mass="25077">MTATEAAISLRGVTKEFGTGDTKTVALADITLDLPYGELVLLVGPSGCGKTTLISVVAGLLDATRGEVDVLGQNLTRMGNGRKVRFRGDNIGFVFQQYNLLPALTAAENACVPLLISGWSRTKAVARAAELLTAVGLGARLNSYPNQLSGGQQQRVAIARALVHHPRLLVCDEPTAALDASSGRTVMGLIREVAVQPDRAVVVVTHDSRVYDFGDRIVSMGDGRVEKVETRSHAVSA</sequence>
<accession>A0A6P2D3P0</accession>
<dbReference type="FunFam" id="3.40.50.300:FF:000032">
    <property type="entry name" value="Export ABC transporter ATP-binding protein"/>
    <property type="match status" value="1"/>
</dbReference>
<gene>
    <name evidence="6" type="ORF">SOIL9_30000</name>
</gene>
<dbReference type="GO" id="GO:0005524">
    <property type="term" value="F:ATP binding"/>
    <property type="evidence" value="ECO:0007669"/>
    <property type="project" value="UniProtKB-KW"/>
</dbReference>
<dbReference type="CDD" id="cd03255">
    <property type="entry name" value="ABC_MJ0796_LolCDE_FtsE"/>
    <property type="match status" value="1"/>
</dbReference>
<dbReference type="InterPro" id="IPR015854">
    <property type="entry name" value="ABC_transpr_LolD-like"/>
</dbReference>
<dbReference type="GO" id="GO:0016887">
    <property type="term" value="F:ATP hydrolysis activity"/>
    <property type="evidence" value="ECO:0007669"/>
    <property type="project" value="InterPro"/>
</dbReference>
<organism evidence="6 7">
    <name type="scientific">Gemmata massiliana</name>
    <dbReference type="NCBI Taxonomy" id="1210884"/>
    <lineage>
        <taxon>Bacteria</taxon>
        <taxon>Pseudomonadati</taxon>
        <taxon>Planctomycetota</taxon>
        <taxon>Planctomycetia</taxon>
        <taxon>Gemmatales</taxon>
        <taxon>Gemmataceae</taxon>
        <taxon>Gemmata</taxon>
    </lineage>
</organism>
<protein>
    <recommendedName>
        <fullName evidence="5">ABC transporter domain-containing protein</fullName>
    </recommendedName>
</protein>
<dbReference type="InterPro" id="IPR003593">
    <property type="entry name" value="AAA+_ATPase"/>
</dbReference>
<keyword evidence="2" id="KW-0547">Nucleotide-binding</keyword>
<evidence type="ECO:0000313" key="6">
    <source>
        <dbReference type="EMBL" id="VTR94714.1"/>
    </source>
</evidence>
<dbReference type="RefSeq" id="WP_162669211.1">
    <property type="nucleotide sequence ID" value="NZ_LR593886.1"/>
</dbReference>
<keyword evidence="1" id="KW-0813">Transport</keyword>
<dbReference type="PANTHER" id="PTHR24220">
    <property type="entry name" value="IMPORT ATP-BINDING PROTEIN"/>
    <property type="match status" value="1"/>
</dbReference>
<dbReference type="GO" id="GO:0022857">
    <property type="term" value="F:transmembrane transporter activity"/>
    <property type="evidence" value="ECO:0007669"/>
    <property type="project" value="TreeGrafter"/>
</dbReference>
<proteinExistence type="inferred from homology"/>
<dbReference type="Pfam" id="PF00005">
    <property type="entry name" value="ABC_tran"/>
    <property type="match status" value="1"/>
</dbReference>
<keyword evidence="7" id="KW-1185">Reference proteome</keyword>
<dbReference type="InterPro" id="IPR017911">
    <property type="entry name" value="MacB-like_ATP-bd"/>
</dbReference>
<evidence type="ECO:0000256" key="4">
    <source>
        <dbReference type="ARBA" id="ARBA00038388"/>
    </source>
</evidence>
<dbReference type="AlphaFoldDB" id="A0A6P2D3P0"/>
<dbReference type="GO" id="GO:0098796">
    <property type="term" value="C:membrane protein complex"/>
    <property type="evidence" value="ECO:0007669"/>
    <property type="project" value="UniProtKB-ARBA"/>
</dbReference>
<evidence type="ECO:0000256" key="1">
    <source>
        <dbReference type="ARBA" id="ARBA00022448"/>
    </source>
</evidence>
<dbReference type="SMART" id="SM00382">
    <property type="entry name" value="AAA"/>
    <property type="match status" value="1"/>
</dbReference>
<evidence type="ECO:0000256" key="3">
    <source>
        <dbReference type="ARBA" id="ARBA00022840"/>
    </source>
</evidence>
<dbReference type="PANTHER" id="PTHR24220:SF376">
    <property type="entry name" value="ABC TRANSPORTER"/>
    <property type="match status" value="1"/>
</dbReference>
<dbReference type="InterPro" id="IPR003439">
    <property type="entry name" value="ABC_transporter-like_ATP-bd"/>
</dbReference>
<dbReference type="PROSITE" id="PS00211">
    <property type="entry name" value="ABC_TRANSPORTER_1"/>
    <property type="match status" value="1"/>
</dbReference>
<reference evidence="6 7" key="1">
    <citation type="submission" date="2019-05" db="EMBL/GenBank/DDBJ databases">
        <authorList>
            <consortium name="Science for Life Laboratories"/>
        </authorList>
    </citation>
    <scope>NUCLEOTIDE SEQUENCE [LARGE SCALE GENOMIC DNA]</scope>
    <source>
        <strain evidence="6">Soil9</strain>
    </source>
</reference>
<dbReference type="Gene3D" id="3.40.50.300">
    <property type="entry name" value="P-loop containing nucleotide triphosphate hydrolases"/>
    <property type="match status" value="1"/>
</dbReference>
<dbReference type="PROSITE" id="PS50893">
    <property type="entry name" value="ABC_TRANSPORTER_2"/>
    <property type="match status" value="1"/>
</dbReference>
<evidence type="ECO:0000256" key="2">
    <source>
        <dbReference type="ARBA" id="ARBA00022741"/>
    </source>
</evidence>
<dbReference type="EMBL" id="LR593886">
    <property type="protein sequence ID" value="VTR94714.1"/>
    <property type="molecule type" value="Genomic_DNA"/>
</dbReference>
<evidence type="ECO:0000313" key="7">
    <source>
        <dbReference type="Proteomes" id="UP000464178"/>
    </source>
</evidence>